<dbReference type="SMART" id="SM00631">
    <property type="entry name" value="Zn_pept"/>
    <property type="match status" value="1"/>
</dbReference>
<dbReference type="PANTHER" id="PTHR12756">
    <property type="entry name" value="CYTOSOLIC CARBOXYPEPTIDASE"/>
    <property type="match status" value="1"/>
</dbReference>
<dbReference type="AlphaFoldDB" id="A0A1A7BBU5"/>
<dbReference type="Proteomes" id="UP000092484">
    <property type="component" value="Unassembled WGS sequence"/>
</dbReference>
<comment type="caution">
    <text evidence="4">The sequence shown here is derived from an EMBL/GenBank/DDBJ whole genome shotgun (WGS) entry which is preliminary data.</text>
</comment>
<feature type="active site" description="Proton donor/acceptor" evidence="2">
    <location>
        <position position="354"/>
    </location>
</feature>
<dbReference type="Gene3D" id="3.40.630.10">
    <property type="entry name" value="Zn peptidases"/>
    <property type="match status" value="1"/>
</dbReference>
<dbReference type="Pfam" id="PF00246">
    <property type="entry name" value="Peptidase_M14"/>
    <property type="match status" value="1"/>
</dbReference>
<dbReference type="SUPFAM" id="SSF53187">
    <property type="entry name" value="Zn-dependent exopeptidases"/>
    <property type="match status" value="1"/>
</dbReference>
<evidence type="ECO:0000259" key="3">
    <source>
        <dbReference type="PROSITE" id="PS52035"/>
    </source>
</evidence>
<dbReference type="InterPro" id="IPR000834">
    <property type="entry name" value="Peptidase_M14"/>
</dbReference>
<dbReference type="EMBL" id="LZYB01000008">
    <property type="protein sequence ID" value="OBV09993.1"/>
    <property type="molecule type" value="Genomic_DNA"/>
</dbReference>
<evidence type="ECO:0000313" key="4">
    <source>
        <dbReference type="EMBL" id="OBV09993.1"/>
    </source>
</evidence>
<dbReference type="STRING" id="1300349.I603_2554"/>
<keyword evidence="5" id="KW-1185">Reference proteome</keyword>
<dbReference type="PATRIC" id="fig|1300349.4.peg.2544"/>
<keyword evidence="4" id="KW-0378">Hydrolase</keyword>
<keyword evidence="4" id="KW-0645">Protease</keyword>
<dbReference type="PROSITE" id="PS52035">
    <property type="entry name" value="PEPTIDASE_M14"/>
    <property type="match status" value="1"/>
</dbReference>
<dbReference type="GO" id="GO:0008270">
    <property type="term" value="F:zinc ion binding"/>
    <property type="evidence" value="ECO:0007669"/>
    <property type="project" value="InterPro"/>
</dbReference>
<dbReference type="PROSITE" id="PS51257">
    <property type="entry name" value="PROKAR_LIPOPROTEIN"/>
    <property type="match status" value="1"/>
</dbReference>
<dbReference type="InterPro" id="IPR050821">
    <property type="entry name" value="Cytosolic_carboxypeptidase"/>
</dbReference>
<evidence type="ECO:0000256" key="1">
    <source>
        <dbReference type="ARBA" id="ARBA00001947"/>
    </source>
</evidence>
<gene>
    <name evidence="4" type="ORF">I603_2554</name>
</gene>
<dbReference type="GO" id="GO:0006508">
    <property type="term" value="P:proteolysis"/>
    <property type="evidence" value="ECO:0007669"/>
    <property type="project" value="InterPro"/>
</dbReference>
<proteinExistence type="inferred from homology"/>
<keyword evidence="4" id="KW-0121">Carboxypeptidase</keyword>
<dbReference type="GO" id="GO:0004181">
    <property type="term" value="F:metallocarboxypeptidase activity"/>
    <property type="evidence" value="ECO:0007669"/>
    <property type="project" value="InterPro"/>
</dbReference>
<dbReference type="RefSeq" id="WP_068865588.1">
    <property type="nucleotide sequence ID" value="NZ_LZYB01000008.1"/>
</dbReference>
<organism evidence="4 5">
    <name type="scientific">Erythrobacter dokdonensis DSW-74</name>
    <dbReference type="NCBI Taxonomy" id="1300349"/>
    <lineage>
        <taxon>Bacteria</taxon>
        <taxon>Pseudomonadati</taxon>
        <taxon>Pseudomonadota</taxon>
        <taxon>Alphaproteobacteria</taxon>
        <taxon>Sphingomonadales</taxon>
        <taxon>Erythrobacteraceae</taxon>
        <taxon>Erythrobacter/Porphyrobacter group</taxon>
        <taxon>Erythrobacter</taxon>
    </lineage>
</organism>
<sequence>MRQLLAGLALVTGACAHAPLPEPDTKAAQTGACRTGSASLHFDFAGASASACSVTGESDFALLVTPEHAPPINPSPWYAFRYQAAQAASVTLRYLGGQHRYTPKWSDGSGNWRTLASQPAQDGKGAIVRLPAGAGVVAAQEIITPGDAHADLARWSAASGAAVFTLGQSHDGRPVEAIRLGREDAPRLVVLLGRQHPPEVSGAIAMRTFVDTLAVPAPALGDVQFLVVPMLNPDGVARGHWRANRGGRDLNRDWGLFTQPETRAVKAWLDALPQGVRPVLMVDFHSTRSNLFYVQGADEASAAQQRFRAAWLDGRENAIAGYPFTIEPRNANPGSGTAKNWFHAIYGIPAYTYEVADEADRDSVRAAAKAFAQGLIPALEALRD</sequence>
<comment type="similarity">
    <text evidence="2">Belongs to the peptidase M14 family.</text>
</comment>
<evidence type="ECO:0000313" key="5">
    <source>
        <dbReference type="Proteomes" id="UP000092484"/>
    </source>
</evidence>
<feature type="domain" description="Peptidase M14" evidence="3">
    <location>
        <begin position="141"/>
        <end position="375"/>
    </location>
</feature>
<comment type="cofactor">
    <cofactor evidence="1">
        <name>Zn(2+)</name>
        <dbReference type="ChEBI" id="CHEBI:29105"/>
    </cofactor>
</comment>
<protein>
    <submittedName>
        <fullName evidence="4">Zinc carboxypeptidase family protein</fullName>
    </submittedName>
</protein>
<evidence type="ECO:0000256" key="2">
    <source>
        <dbReference type="PROSITE-ProRule" id="PRU01379"/>
    </source>
</evidence>
<accession>A0A1A7BBU5</accession>
<reference evidence="4 5" key="1">
    <citation type="submission" date="2016-06" db="EMBL/GenBank/DDBJ databases">
        <title>Genome sequence of Porphyrobacter dokdonensis DSW-74.</title>
        <authorList>
            <person name="Kim J.F."/>
            <person name="Song J.Y."/>
        </authorList>
    </citation>
    <scope>NUCLEOTIDE SEQUENCE [LARGE SCALE GENOMIC DNA]</scope>
    <source>
        <strain evidence="4 5">DSW-74</strain>
    </source>
</reference>
<dbReference type="PANTHER" id="PTHR12756:SF11">
    <property type="entry name" value="CYTOSOLIC CARBOXYPEPTIDASE 1"/>
    <property type="match status" value="1"/>
</dbReference>
<name>A0A1A7BBU5_9SPHN</name>
<dbReference type="CDD" id="cd06237">
    <property type="entry name" value="M14_Nna1-like"/>
    <property type="match status" value="1"/>
</dbReference>